<dbReference type="Proteomes" id="UP000799779">
    <property type="component" value="Unassembled WGS sequence"/>
</dbReference>
<evidence type="ECO:0000313" key="3">
    <source>
        <dbReference type="EMBL" id="KAF1999221.1"/>
    </source>
</evidence>
<keyword evidence="4" id="KW-1185">Reference proteome</keyword>
<dbReference type="GO" id="GO:0005829">
    <property type="term" value="C:cytosol"/>
    <property type="evidence" value="ECO:0007669"/>
    <property type="project" value="TreeGrafter"/>
</dbReference>
<evidence type="ECO:0000256" key="1">
    <source>
        <dbReference type="ARBA" id="ARBA00010552"/>
    </source>
</evidence>
<evidence type="ECO:0000256" key="2">
    <source>
        <dbReference type="SAM" id="SignalP"/>
    </source>
</evidence>
<organism evidence="3 4">
    <name type="scientific">Amniculicola lignicola CBS 123094</name>
    <dbReference type="NCBI Taxonomy" id="1392246"/>
    <lineage>
        <taxon>Eukaryota</taxon>
        <taxon>Fungi</taxon>
        <taxon>Dikarya</taxon>
        <taxon>Ascomycota</taxon>
        <taxon>Pezizomycotina</taxon>
        <taxon>Dothideomycetes</taxon>
        <taxon>Pleosporomycetidae</taxon>
        <taxon>Pleosporales</taxon>
        <taxon>Amniculicolaceae</taxon>
        <taxon>Amniculicola</taxon>
    </lineage>
</organism>
<name>A0A6A5WGD5_9PLEO</name>
<keyword evidence="2" id="KW-0732">Signal</keyword>
<dbReference type="Pfam" id="PF01042">
    <property type="entry name" value="Ribonuc_L-PSP"/>
    <property type="match status" value="1"/>
</dbReference>
<dbReference type="CDD" id="cd00448">
    <property type="entry name" value="YjgF_YER057c_UK114_family"/>
    <property type="match status" value="1"/>
</dbReference>
<feature type="chain" id="PRO_5025608476" evidence="2">
    <location>
        <begin position="21"/>
        <end position="152"/>
    </location>
</feature>
<reference evidence="3" key="1">
    <citation type="journal article" date="2020" name="Stud. Mycol.">
        <title>101 Dothideomycetes genomes: a test case for predicting lifestyles and emergence of pathogens.</title>
        <authorList>
            <person name="Haridas S."/>
            <person name="Albert R."/>
            <person name="Binder M."/>
            <person name="Bloem J."/>
            <person name="Labutti K."/>
            <person name="Salamov A."/>
            <person name="Andreopoulos B."/>
            <person name="Baker S."/>
            <person name="Barry K."/>
            <person name="Bills G."/>
            <person name="Bluhm B."/>
            <person name="Cannon C."/>
            <person name="Castanera R."/>
            <person name="Culley D."/>
            <person name="Daum C."/>
            <person name="Ezra D."/>
            <person name="Gonzalez J."/>
            <person name="Henrissat B."/>
            <person name="Kuo A."/>
            <person name="Liang C."/>
            <person name="Lipzen A."/>
            <person name="Lutzoni F."/>
            <person name="Magnuson J."/>
            <person name="Mondo S."/>
            <person name="Nolan M."/>
            <person name="Ohm R."/>
            <person name="Pangilinan J."/>
            <person name="Park H.-J."/>
            <person name="Ramirez L."/>
            <person name="Alfaro M."/>
            <person name="Sun H."/>
            <person name="Tritt A."/>
            <person name="Yoshinaga Y."/>
            <person name="Zwiers L.-H."/>
            <person name="Turgeon B."/>
            <person name="Goodwin S."/>
            <person name="Spatafora J."/>
            <person name="Crous P."/>
            <person name="Grigoriev I."/>
        </authorList>
    </citation>
    <scope>NUCLEOTIDE SEQUENCE</scope>
    <source>
        <strain evidence="3">CBS 123094</strain>
    </source>
</reference>
<accession>A0A6A5WGD5</accession>
<dbReference type="InterPro" id="IPR035959">
    <property type="entry name" value="RutC-like_sf"/>
</dbReference>
<sequence length="152" mass="15767">MVRFTSLFATFLVATTTVLAVPTPKLAEQPVVTYLGTQGPILSSGAYTTKGIVFTSGTVPSFNGSIVTGGIEAQTAQVIKNIGVTLAEAGTSWDYVMKTTVYLADMGDYAAMNAVYGAMLPSPKPGRTAVQVGKLPGDFLIEIEAIAAVPDS</sequence>
<dbReference type="EMBL" id="ML977597">
    <property type="protein sequence ID" value="KAF1999221.1"/>
    <property type="molecule type" value="Genomic_DNA"/>
</dbReference>
<dbReference type="GO" id="GO:0005739">
    <property type="term" value="C:mitochondrion"/>
    <property type="evidence" value="ECO:0007669"/>
    <property type="project" value="TreeGrafter"/>
</dbReference>
<dbReference type="AlphaFoldDB" id="A0A6A5WGD5"/>
<protein>
    <submittedName>
        <fullName evidence="3">Uncharacterized protein</fullName>
    </submittedName>
</protein>
<dbReference type="FunFam" id="3.30.1330.40:FF:000038">
    <property type="entry name" value="Uncharacterized protein"/>
    <property type="match status" value="1"/>
</dbReference>
<dbReference type="SUPFAM" id="SSF55298">
    <property type="entry name" value="YjgF-like"/>
    <property type="match status" value="1"/>
</dbReference>
<dbReference type="Gene3D" id="3.30.1330.40">
    <property type="entry name" value="RutC-like"/>
    <property type="match status" value="1"/>
</dbReference>
<dbReference type="PANTHER" id="PTHR11803">
    <property type="entry name" value="2-IMINOBUTANOATE/2-IMINOPROPANOATE DEAMINASE RIDA"/>
    <property type="match status" value="1"/>
</dbReference>
<dbReference type="InterPro" id="IPR006175">
    <property type="entry name" value="YjgF/YER057c/UK114"/>
</dbReference>
<feature type="signal peptide" evidence="2">
    <location>
        <begin position="1"/>
        <end position="20"/>
    </location>
</feature>
<dbReference type="OrthoDB" id="309640at2759"/>
<gene>
    <name evidence="3" type="ORF">P154DRAFT_523441</name>
</gene>
<dbReference type="PANTHER" id="PTHR11803:SF58">
    <property type="entry name" value="PROTEIN HMF1-RELATED"/>
    <property type="match status" value="1"/>
</dbReference>
<proteinExistence type="inferred from homology"/>
<comment type="similarity">
    <text evidence="1">Belongs to the RutC family.</text>
</comment>
<dbReference type="GO" id="GO:0019239">
    <property type="term" value="F:deaminase activity"/>
    <property type="evidence" value="ECO:0007669"/>
    <property type="project" value="TreeGrafter"/>
</dbReference>
<evidence type="ECO:0000313" key="4">
    <source>
        <dbReference type="Proteomes" id="UP000799779"/>
    </source>
</evidence>